<evidence type="ECO:0000256" key="5">
    <source>
        <dbReference type="HAMAP-Rule" id="MF_00358"/>
    </source>
</evidence>
<dbReference type="NCBIfam" id="TIGR00030">
    <property type="entry name" value="S21p"/>
    <property type="match status" value="1"/>
</dbReference>
<dbReference type="GO" id="GO:0005840">
    <property type="term" value="C:ribosome"/>
    <property type="evidence" value="ECO:0007669"/>
    <property type="project" value="UniProtKB-KW"/>
</dbReference>
<reference evidence="7 8" key="1">
    <citation type="journal article" date="2009" name="Stand. Genomic Sci.">
        <title>Complete genome sequence of Desulfomicrobium baculatum type strain (X).</title>
        <authorList>
            <person name="Copeland A."/>
            <person name="Spring S."/>
            <person name="Goker M."/>
            <person name="Schneider S."/>
            <person name="Lapidus A."/>
            <person name="Del Rio T.G."/>
            <person name="Tice H."/>
            <person name="Cheng J.F."/>
            <person name="Chen F."/>
            <person name="Nolan M."/>
            <person name="Bruce D."/>
            <person name="Goodwin L."/>
            <person name="Pitluck S."/>
            <person name="Ivanova N."/>
            <person name="Mavrommatis K."/>
            <person name="Ovchinnikova G."/>
            <person name="Pati A."/>
            <person name="Chen A."/>
            <person name="Palaniappan K."/>
            <person name="Land M."/>
            <person name="Hauser L."/>
            <person name="Chang Y.J."/>
            <person name="Jeffries C.C."/>
            <person name="Meincke L."/>
            <person name="Sims D."/>
            <person name="Brettin T."/>
            <person name="Detter J.C."/>
            <person name="Han C."/>
            <person name="Chain P."/>
            <person name="Bristow J."/>
            <person name="Eisen J.A."/>
            <person name="Markowitz V."/>
            <person name="Hugenholtz P."/>
            <person name="Kyrpides N.C."/>
            <person name="Klenk H.P."/>
            <person name="Lucas S."/>
        </authorList>
    </citation>
    <scope>NUCLEOTIDE SEQUENCE [LARGE SCALE GENOMIC DNA]</scope>
    <source>
        <strain evidence="8">DSM 4028 / VKM B-1378 / X</strain>
    </source>
</reference>
<dbReference type="HAMAP" id="MF_00358">
    <property type="entry name" value="Ribosomal_bS21"/>
    <property type="match status" value="1"/>
</dbReference>
<dbReference type="AlphaFoldDB" id="C7LRN2"/>
<comment type="similarity">
    <text evidence="1 5 6">Belongs to the bacterial ribosomal protein bS21 family.</text>
</comment>
<proteinExistence type="inferred from homology"/>
<name>C7LRN2_DESBD</name>
<dbReference type="Gene3D" id="1.20.5.1150">
    <property type="entry name" value="Ribosomal protein S8"/>
    <property type="match status" value="1"/>
</dbReference>
<dbReference type="GO" id="GO:1990904">
    <property type="term" value="C:ribonucleoprotein complex"/>
    <property type="evidence" value="ECO:0007669"/>
    <property type="project" value="UniProtKB-KW"/>
</dbReference>
<dbReference type="InterPro" id="IPR001911">
    <property type="entry name" value="Ribosomal_bS21"/>
</dbReference>
<evidence type="ECO:0000256" key="4">
    <source>
        <dbReference type="ARBA" id="ARBA00035135"/>
    </source>
</evidence>
<evidence type="ECO:0000313" key="8">
    <source>
        <dbReference type="Proteomes" id="UP000002216"/>
    </source>
</evidence>
<dbReference type="Pfam" id="PF01165">
    <property type="entry name" value="Ribosomal_S21"/>
    <property type="match status" value="1"/>
</dbReference>
<gene>
    <name evidence="5" type="primary">rpsU</name>
    <name evidence="7" type="ordered locus">Dbac_2461</name>
</gene>
<keyword evidence="8" id="KW-1185">Reference proteome</keyword>
<keyword evidence="2 5" id="KW-0689">Ribosomal protein</keyword>
<evidence type="ECO:0000256" key="1">
    <source>
        <dbReference type="ARBA" id="ARBA00006640"/>
    </source>
</evidence>
<dbReference type="KEGG" id="dba:Dbac_2461"/>
<accession>C7LRN2</accession>
<dbReference type="GO" id="GO:0003735">
    <property type="term" value="F:structural constituent of ribosome"/>
    <property type="evidence" value="ECO:0007669"/>
    <property type="project" value="InterPro"/>
</dbReference>
<evidence type="ECO:0000313" key="7">
    <source>
        <dbReference type="EMBL" id="ACU90540.1"/>
    </source>
</evidence>
<dbReference type="HOGENOM" id="CLU_159258_3_1_7"/>
<evidence type="ECO:0000256" key="2">
    <source>
        <dbReference type="ARBA" id="ARBA00022980"/>
    </source>
</evidence>
<sequence length="60" mass="7124">MGDSDTFDYSLRKFKKQVEKAGILSELKKRQHFEKPSIQKKKEAAAKKRLLKKIRKMQVM</sequence>
<dbReference type="eggNOG" id="COG0828">
    <property type="taxonomic scope" value="Bacteria"/>
</dbReference>
<dbReference type="InterPro" id="IPR038380">
    <property type="entry name" value="Ribosomal_bS21_sf"/>
</dbReference>
<evidence type="ECO:0000256" key="6">
    <source>
        <dbReference type="RuleBase" id="RU000667"/>
    </source>
</evidence>
<organism evidence="7 8">
    <name type="scientific">Desulfomicrobium baculatum (strain DSM 4028 / VKM B-1378 / X)</name>
    <name type="common">Desulfovibrio baculatus</name>
    <dbReference type="NCBI Taxonomy" id="525897"/>
    <lineage>
        <taxon>Bacteria</taxon>
        <taxon>Pseudomonadati</taxon>
        <taxon>Thermodesulfobacteriota</taxon>
        <taxon>Desulfovibrionia</taxon>
        <taxon>Desulfovibrionales</taxon>
        <taxon>Desulfomicrobiaceae</taxon>
        <taxon>Desulfomicrobium</taxon>
    </lineage>
</organism>
<evidence type="ECO:0000256" key="3">
    <source>
        <dbReference type="ARBA" id="ARBA00023274"/>
    </source>
</evidence>
<dbReference type="GO" id="GO:0006412">
    <property type="term" value="P:translation"/>
    <property type="evidence" value="ECO:0007669"/>
    <property type="project" value="UniProtKB-UniRule"/>
</dbReference>
<dbReference type="Proteomes" id="UP000002216">
    <property type="component" value="Chromosome"/>
</dbReference>
<protein>
    <recommendedName>
        <fullName evidence="4 5">Small ribosomal subunit protein bS21</fullName>
    </recommendedName>
</protein>
<dbReference type="STRING" id="525897.Dbac_2461"/>
<keyword evidence="3 5" id="KW-0687">Ribonucleoprotein</keyword>
<dbReference type="EMBL" id="CP001629">
    <property type="protein sequence ID" value="ACU90540.1"/>
    <property type="molecule type" value="Genomic_DNA"/>
</dbReference>
<dbReference type="PRINTS" id="PR00976">
    <property type="entry name" value="RIBOSOMALS21"/>
</dbReference>